<feature type="domain" description="M23ase beta-sheet core" evidence="2">
    <location>
        <begin position="140"/>
        <end position="237"/>
    </location>
</feature>
<protein>
    <submittedName>
        <fullName evidence="3">M23 family metallopeptidase</fullName>
    </submittedName>
</protein>
<proteinExistence type="predicted"/>
<dbReference type="Gene3D" id="2.70.70.10">
    <property type="entry name" value="Glucose Permease (Domain IIA)"/>
    <property type="match status" value="1"/>
</dbReference>
<dbReference type="InterPro" id="IPR016047">
    <property type="entry name" value="M23ase_b-sheet_dom"/>
</dbReference>
<accession>A0ABR8LKM6</accession>
<dbReference type="EMBL" id="JABBXD010000003">
    <property type="protein sequence ID" value="MBD3585636.1"/>
    <property type="molecule type" value="Genomic_DNA"/>
</dbReference>
<dbReference type="SUPFAM" id="SSF51261">
    <property type="entry name" value="Duplicated hybrid motif"/>
    <property type="match status" value="1"/>
</dbReference>
<evidence type="ECO:0000259" key="2">
    <source>
        <dbReference type="Pfam" id="PF01551"/>
    </source>
</evidence>
<dbReference type="CDD" id="cd12797">
    <property type="entry name" value="M23_peptidase"/>
    <property type="match status" value="1"/>
</dbReference>
<keyword evidence="1" id="KW-0732">Signal</keyword>
<gene>
    <name evidence="3" type="ORF">HHX48_07820</name>
</gene>
<organism evidence="3 4">
    <name type="scientific">Salinimonas profundi</name>
    <dbReference type="NCBI Taxonomy" id="2729140"/>
    <lineage>
        <taxon>Bacteria</taxon>
        <taxon>Pseudomonadati</taxon>
        <taxon>Pseudomonadota</taxon>
        <taxon>Gammaproteobacteria</taxon>
        <taxon>Alteromonadales</taxon>
        <taxon>Alteromonadaceae</taxon>
        <taxon>Alteromonas/Salinimonas group</taxon>
        <taxon>Salinimonas</taxon>
    </lineage>
</organism>
<sequence>MKTVNRLVIALLSALCSLSFTAHAATPACFANWFCFTVDEDSAEVSVQRTRPHPVVVTLTRGVTASPVTVALTQDEPVIIGTTSGVGHFWHSMRVLWTPGTLNAQHDDTVRYQFPLKPAEDFTIVQGFGGAFSHTGASRYAVDIAAPVGTPVHAARGGQVIDIKASSETGGPDESFADDANFIAILHADNTVGEYYHLKKHGVATSLGKTVKAGDVIGYSGNTGFSTTPHLHFAVYHITAKGRHQTIPFTFASSDKNLPN</sequence>
<comment type="caution">
    <text evidence="3">The sequence shown here is derived from an EMBL/GenBank/DDBJ whole genome shotgun (WGS) entry which is preliminary data.</text>
</comment>
<evidence type="ECO:0000313" key="4">
    <source>
        <dbReference type="Proteomes" id="UP000624419"/>
    </source>
</evidence>
<dbReference type="Proteomes" id="UP000624419">
    <property type="component" value="Unassembled WGS sequence"/>
</dbReference>
<reference evidence="3 4" key="1">
    <citation type="submission" date="2020-04" db="EMBL/GenBank/DDBJ databases">
        <title>Salinimonas sp. HHU 13199.</title>
        <authorList>
            <person name="Cui X."/>
            <person name="Zhang D."/>
        </authorList>
    </citation>
    <scope>NUCLEOTIDE SEQUENCE [LARGE SCALE GENOMIC DNA]</scope>
    <source>
        <strain evidence="3 4">HHU 13199</strain>
    </source>
</reference>
<dbReference type="RefSeq" id="WP_191023890.1">
    <property type="nucleotide sequence ID" value="NZ_JABBXD010000003.1"/>
</dbReference>
<dbReference type="PANTHER" id="PTHR21666">
    <property type="entry name" value="PEPTIDASE-RELATED"/>
    <property type="match status" value="1"/>
</dbReference>
<name>A0ABR8LKM6_9ALTE</name>
<evidence type="ECO:0000313" key="3">
    <source>
        <dbReference type="EMBL" id="MBD3585636.1"/>
    </source>
</evidence>
<dbReference type="InterPro" id="IPR050570">
    <property type="entry name" value="Cell_wall_metabolism_enzyme"/>
</dbReference>
<dbReference type="Pfam" id="PF01551">
    <property type="entry name" value="Peptidase_M23"/>
    <property type="match status" value="1"/>
</dbReference>
<dbReference type="PANTHER" id="PTHR21666:SF294">
    <property type="entry name" value="PEPTIDASE M23"/>
    <property type="match status" value="1"/>
</dbReference>
<dbReference type="InterPro" id="IPR011055">
    <property type="entry name" value="Dup_hybrid_motif"/>
</dbReference>
<feature type="chain" id="PRO_5046029561" evidence="1">
    <location>
        <begin position="25"/>
        <end position="260"/>
    </location>
</feature>
<keyword evidence="4" id="KW-1185">Reference proteome</keyword>
<evidence type="ECO:0000256" key="1">
    <source>
        <dbReference type="SAM" id="SignalP"/>
    </source>
</evidence>
<feature type="signal peptide" evidence="1">
    <location>
        <begin position="1"/>
        <end position="24"/>
    </location>
</feature>